<evidence type="ECO:0000259" key="9">
    <source>
        <dbReference type="Pfam" id="PF22600"/>
    </source>
</evidence>
<dbReference type="SUPFAM" id="SSF81301">
    <property type="entry name" value="Nucleotidyltransferase"/>
    <property type="match status" value="1"/>
</dbReference>
<dbReference type="Pfam" id="PF03828">
    <property type="entry name" value="PAP_assoc"/>
    <property type="match status" value="1"/>
</dbReference>
<dbReference type="OrthoDB" id="273917at2759"/>
<organism evidence="10 11">
    <name type="scientific">Capsaspora owczarzaki (strain ATCC 30864)</name>
    <dbReference type="NCBI Taxonomy" id="595528"/>
    <lineage>
        <taxon>Eukaryota</taxon>
        <taxon>Filasterea</taxon>
        <taxon>Capsaspora</taxon>
    </lineage>
</organism>
<keyword evidence="4" id="KW-0808">Transferase</keyword>
<comment type="similarity">
    <text evidence="2">Belongs to the DNA polymerase type-B-like family.</text>
</comment>
<dbReference type="EMBL" id="KE346369">
    <property type="protein sequence ID" value="KJE95608.1"/>
    <property type="molecule type" value="Genomic_DNA"/>
</dbReference>
<dbReference type="GO" id="GO:0005730">
    <property type="term" value="C:nucleolus"/>
    <property type="evidence" value="ECO:0007669"/>
    <property type="project" value="TreeGrafter"/>
</dbReference>
<dbReference type="SUPFAM" id="SSF81631">
    <property type="entry name" value="PAP/OAS1 substrate-binding domain"/>
    <property type="match status" value="1"/>
</dbReference>
<keyword evidence="11" id="KW-1185">Reference proteome</keyword>
<feature type="compositionally biased region" description="Low complexity" evidence="7">
    <location>
        <begin position="12"/>
        <end position="30"/>
    </location>
</feature>
<dbReference type="OMA" id="NQINECK"/>
<dbReference type="STRING" id="595528.A0A0D2WUI9"/>
<dbReference type="eggNOG" id="KOG1906">
    <property type="taxonomic scope" value="Eukaryota"/>
</dbReference>
<evidence type="ECO:0000256" key="3">
    <source>
        <dbReference type="ARBA" id="ARBA00012388"/>
    </source>
</evidence>
<feature type="region of interest" description="Disordered" evidence="7">
    <location>
        <begin position="1"/>
        <end position="183"/>
    </location>
</feature>
<dbReference type="Pfam" id="PF22600">
    <property type="entry name" value="MTPAP-like_central"/>
    <property type="match status" value="1"/>
</dbReference>
<evidence type="ECO:0000259" key="8">
    <source>
        <dbReference type="Pfam" id="PF03828"/>
    </source>
</evidence>
<evidence type="ECO:0000256" key="4">
    <source>
        <dbReference type="ARBA" id="ARBA00022679"/>
    </source>
</evidence>
<evidence type="ECO:0000256" key="6">
    <source>
        <dbReference type="ARBA" id="ARBA00022842"/>
    </source>
</evidence>
<dbReference type="AlphaFoldDB" id="A0A0D2WUI9"/>
<evidence type="ECO:0000313" key="10">
    <source>
        <dbReference type="EMBL" id="KJE95608.1"/>
    </source>
</evidence>
<evidence type="ECO:0000256" key="5">
    <source>
        <dbReference type="ARBA" id="ARBA00022723"/>
    </source>
</evidence>
<feature type="compositionally biased region" description="Gly residues" evidence="7">
    <location>
        <begin position="158"/>
        <end position="168"/>
    </location>
</feature>
<dbReference type="Proteomes" id="UP000008743">
    <property type="component" value="Unassembled WGS sequence"/>
</dbReference>
<evidence type="ECO:0000256" key="1">
    <source>
        <dbReference type="ARBA" id="ARBA00001936"/>
    </source>
</evidence>
<feature type="domain" description="Poly(A) RNA polymerase mitochondrial-like central palm" evidence="9">
    <location>
        <begin position="212"/>
        <end position="338"/>
    </location>
</feature>
<gene>
    <name evidence="10" type="ORF">CAOG_008933</name>
</gene>
<dbReference type="PhylomeDB" id="A0A0D2WUI9"/>
<dbReference type="InterPro" id="IPR002058">
    <property type="entry name" value="PAP_assoc"/>
</dbReference>
<feature type="compositionally biased region" description="Low complexity" evidence="7">
    <location>
        <begin position="57"/>
        <end position="89"/>
    </location>
</feature>
<name>A0A0D2WUI9_CAPO3</name>
<dbReference type="PANTHER" id="PTHR23092">
    <property type="entry name" value="POLY(A) RNA POLYMERASE"/>
    <property type="match status" value="1"/>
</dbReference>
<dbReference type="GO" id="GO:0031499">
    <property type="term" value="C:TRAMP complex"/>
    <property type="evidence" value="ECO:0007669"/>
    <property type="project" value="TreeGrafter"/>
</dbReference>
<proteinExistence type="inferred from homology"/>
<dbReference type="InterPro" id="IPR043519">
    <property type="entry name" value="NT_sf"/>
</dbReference>
<dbReference type="Gene3D" id="1.10.1410.10">
    <property type="match status" value="1"/>
</dbReference>
<dbReference type="GO" id="GO:0003729">
    <property type="term" value="F:mRNA binding"/>
    <property type="evidence" value="ECO:0007669"/>
    <property type="project" value="TreeGrafter"/>
</dbReference>
<dbReference type="PANTHER" id="PTHR23092:SF15">
    <property type="entry name" value="INACTIVE NON-CANONICAL POLY(A) RNA POLYMERASE PROTEIN TRF4-2-RELATED"/>
    <property type="match status" value="1"/>
</dbReference>
<feature type="domain" description="PAP-associated" evidence="8">
    <location>
        <begin position="395"/>
        <end position="451"/>
    </location>
</feature>
<dbReference type="GO" id="GO:1990817">
    <property type="term" value="F:poly(A) RNA polymerase activity"/>
    <property type="evidence" value="ECO:0007669"/>
    <property type="project" value="UniProtKB-EC"/>
</dbReference>
<dbReference type="InParanoid" id="A0A0D2WUI9"/>
<dbReference type="InterPro" id="IPR045862">
    <property type="entry name" value="Trf4-like"/>
</dbReference>
<protein>
    <recommendedName>
        <fullName evidence="3">polynucleotide adenylyltransferase</fullName>
        <ecNumber evidence="3">2.7.7.19</ecNumber>
    </recommendedName>
</protein>
<keyword evidence="6" id="KW-0460">Magnesium</keyword>
<feature type="compositionally biased region" description="Low complexity" evidence="7">
    <location>
        <begin position="106"/>
        <end position="157"/>
    </location>
</feature>
<reference evidence="11" key="1">
    <citation type="submission" date="2011-02" db="EMBL/GenBank/DDBJ databases">
        <title>The Genome Sequence of Capsaspora owczarzaki ATCC 30864.</title>
        <authorList>
            <person name="Russ C."/>
            <person name="Cuomo C."/>
            <person name="Burger G."/>
            <person name="Gray M.W."/>
            <person name="Holland P.W.H."/>
            <person name="King N."/>
            <person name="Lang F.B.F."/>
            <person name="Roger A.J."/>
            <person name="Ruiz-Trillo I."/>
            <person name="Young S.K."/>
            <person name="Zeng Q."/>
            <person name="Gargeya S."/>
            <person name="Alvarado L."/>
            <person name="Berlin A."/>
            <person name="Chapman S.B."/>
            <person name="Chen Z."/>
            <person name="Freedman E."/>
            <person name="Gellesch M."/>
            <person name="Goldberg J."/>
            <person name="Griggs A."/>
            <person name="Gujja S."/>
            <person name="Heilman E."/>
            <person name="Heiman D."/>
            <person name="Howarth C."/>
            <person name="Mehta T."/>
            <person name="Neiman D."/>
            <person name="Pearson M."/>
            <person name="Roberts A."/>
            <person name="Saif S."/>
            <person name="Shea T."/>
            <person name="Shenoy N."/>
            <person name="Sisk P."/>
            <person name="Stolte C."/>
            <person name="Sykes S."/>
            <person name="White J."/>
            <person name="Yandava C."/>
            <person name="Haas B."/>
            <person name="Nusbaum C."/>
            <person name="Birren B."/>
        </authorList>
    </citation>
    <scope>NUCLEOTIDE SEQUENCE</scope>
    <source>
        <strain evidence="11">ATCC 30864</strain>
    </source>
</reference>
<sequence>MKGGKGDKSAKSGESSQKGQQGQKGQQSEAPSRPLLPVQQLESADVDLSWVGQVAPQQQQQQQQDASSSAADQSQATPQRPTTATAHATSAQDDGESFLSLNMTPSSSSSGHGHGAGAAQPASASTTSGSGSSSGSSSKPGQLSSLKSASPALSGSAGHSGSGDGTAAGGSSSSSSSSSSKHVALSSKLGDGAALPPWVRRTAYSKNKLYSLEQEMYDFVEFIKPTPLEHQMREEIVQRIREVITGAWKHARVEVFGSFATGLYLPMSDIDIVVFGNWDQIPLFTLGKLLEESRIAKNVKVIDKTSVPIIKLADALSGVFVDISFNLESGLRTVEFIRACVDEYRMLYHLTFVIKQFLAQRQLNEPYSGGLGSYSVVLLVVSFLQRHPRQDRDPNFGVLLVEFFELYGKDFNYRKVGIAVTEGGRYFPKSDASANSNEVRPFIQDPMEPGNDVGYKTYNMIAVRDAFRHAYDTLTRVTTDQHSSLQTLLGQIIRVEDDVMAFREWVAKCDWQSGRSITGDGVLPMNTTSTAPPPMSAAARASAGAGDSEADSTTPMQQ</sequence>
<feature type="region of interest" description="Disordered" evidence="7">
    <location>
        <begin position="520"/>
        <end position="558"/>
    </location>
</feature>
<feature type="compositionally biased region" description="Low complexity" evidence="7">
    <location>
        <begin position="169"/>
        <end position="183"/>
    </location>
</feature>
<keyword evidence="5" id="KW-0479">Metal-binding</keyword>
<dbReference type="CDD" id="cd05402">
    <property type="entry name" value="NT_PAP_TUTase"/>
    <property type="match status" value="1"/>
</dbReference>
<dbReference type="GO" id="GO:0046872">
    <property type="term" value="F:metal ion binding"/>
    <property type="evidence" value="ECO:0007669"/>
    <property type="project" value="UniProtKB-KW"/>
</dbReference>
<feature type="compositionally biased region" description="Low complexity" evidence="7">
    <location>
        <begin position="524"/>
        <end position="558"/>
    </location>
</feature>
<accession>A0A0D2WUI9</accession>
<dbReference type="GO" id="GO:0043634">
    <property type="term" value="P:polyadenylation-dependent ncRNA catabolic process"/>
    <property type="evidence" value="ECO:0007669"/>
    <property type="project" value="TreeGrafter"/>
</dbReference>
<comment type="cofactor">
    <cofactor evidence="1">
        <name>Mn(2+)</name>
        <dbReference type="ChEBI" id="CHEBI:29035"/>
    </cofactor>
</comment>
<dbReference type="FunFam" id="3.30.460.10:FF:000006">
    <property type="entry name" value="non-canonical poly(A) RNA polymerase PAPD5"/>
    <property type="match status" value="1"/>
</dbReference>
<feature type="compositionally biased region" description="Basic and acidic residues" evidence="7">
    <location>
        <begin position="1"/>
        <end position="11"/>
    </location>
</feature>
<evidence type="ECO:0000313" key="11">
    <source>
        <dbReference type="Proteomes" id="UP000008743"/>
    </source>
</evidence>
<dbReference type="Gene3D" id="3.30.460.10">
    <property type="entry name" value="Beta Polymerase, domain 2"/>
    <property type="match status" value="1"/>
</dbReference>
<dbReference type="GO" id="GO:0031123">
    <property type="term" value="P:RNA 3'-end processing"/>
    <property type="evidence" value="ECO:0007669"/>
    <property type="project" value="TreeGrafter"/>
</dbReference>
<evidence type="ECO:0000256" key="2">
    <source>
        <dbReference type="ARBA" id="ARBA00008593"/>
    </source>
</evidence>
<dbReference type="EC" id="2.7.7.19" evidence="3"/>
<dbReference type="InterPro" id="IPR054708">
    <property type="entry name" value="MTPAP-like_central"/>
</dbReference>
<evidence type="ECO:0000256" key="7">
    <source>
        <dbReference type="SAM" id="MobiDB-lite"/>
    </source>
</evidence>